<keyword evidence="1" id="KW-1133">Transmembrane helix</keyword>
<accession>A0A0C3S8E7</accession>
<dbReference type="HOGENOM" id="CLU_2776771_0_0_1"/>
<dbReference type="AlphaFoldDB" id="A0A0C3S8E7"/>
<dbReference type="EMBL" id="KN840548">
    <property type="protein sequence ID" value="KIP05280.1"/>
    <property type="molecule type" value="Genomic_DNA"/>
</dbReference>
<organism evidence="2 3">
    <name type="scientific">Phlebiopsis gigantea (strain 11061_1 CR5-6)</name>
    <name type="common">White-rot fungus</name>
    <name type="synonym">Peniophora gigantea</name>
    <dbReference type="NCBI Taxonomy" id="745531"/>
    <lineage>
        <taxon>Eukaryota</taxon>
        <taxon>Fungi</taxon>
        <taxon>Dikarya</taxon>
        <taxon>Basidiomycota</taxon>
        <taxon>Agaricomycotina</taxon>
        <taxon>Agaricomycetes</taxon>
        <taxon>Polyporales</taxon>
        <taxon>Phanerochaetaceae</taxon>
        <taxon>Phlebiopsis</taxon>
    </lineage>
</organism>
<gene>
    <name evidence="2" type="ORF">PHLGIDRAFT_19761</name>
</gene>
<dbReference type="Proteomes" id="UP000053257">
    <property type="component" value="Unassembled WGS sequence"/>
</dbReference>
<protein>
    <submittedName>
        <fullName evidence="2">Uncharacterized protein</fullName>
    </submittedName>
</protein>
<keyword evidence="1" id="KW-0472">Membrane</keyword>
<name>A0A0C3S8E7_PHLG1</name>
<proteinExistence type="predicted"/>
<evidence type="ECO:0000256" key="1">
    <source>
        <dbReference type="SAM" id="Phobius"/>
    </source>
</evidence>
<feature type="transmembrane region" description="Helical" evidence="1">
    <location>
        <begin position="40"/>
        <end position="60"/>
    </location>
</feature>
<keyword evidence="3" id="KW-1185">Reference proteome</keyword>
<keyword evidence="1" id="KW-0812">Transmembrane</keyword>
<sequence>MSGIITAQEVDKQLTRRYEVNNDDAPEPCFRFTRPSIVSLASWLTLRALALNFLFVALALGREAMRRQQ</sequence>
<evidence type="ECO:0000313" key="2">
    <source>
        <dbReference type="EMBL" id="KIP05280.1"/>
    </source>
</evidence>
<evidence type="ECO:0000313" key="3">
    <source>
        <dbReference type="Proteomes" id="UP000053257"/>
    </source>
</evidence>
<reference evidence="2 3" key="1">
    <citation type="journal article" date="2014" name="PLoS Genet.">
        <title>Analysis of the Phlebiopsis gigantea genome, transcriptome and secretome provides insight into its pioneer colonization strategies of wood.</title>
        <authorList>
            <person name="Hori C."/>
            <person name="Ishida T."/>
            <person name="Igarashi K."/>
            <person name="Samejima M."/>
            <person name="Suzuki H."/>
            <person name="Master E."/>
            <person name="Ferreira P."/>
            <person name="Ruiz-Duenas F.J."/>
            <person name="Held B."/>
            <person name="Canessa P."/>
            <person name="Larrondo L.F."/>
            <person name="Schmoll M."/>
            <person name="Druzhinina I.S."/>
            <person name="Kubicek C.P."/>
            <person name="Gaskell J.A."/>
            <person name="Kersten P."/>
            <person name="St John F."/>
            <person name="Glasner J."/>
            <person name="Sabat G."/>
            <person name="Splinter BonDurant S."/>
            <person name="Syed K."/>
            <person name="Yadav J."/>
            <person name="Mgbeahuruike A.C."/>
            <person name="Kovalchuk A."/>
            <person name="Asiegbu F.O."/>
            <person name="Lackner G."/>
            <person name="Hoffmeister D."/>
            <person name="Rencoret J."/>
            <person name="Gutierrez A."/>
            <person name="Sun H."/>
            <person name="Lindquist E."/>
            <person name="Barry K."/>
            <person name="Riley R."/>
            <person name="Grigoriev I.V."/>
            <person name="Henrissat B."/>
            <person name="Kues U."/>
            <person name="Berka R.M."/>
            <person name="Martinez A.T."/>
            <person name="Covert S.F."/>
            <person name="Blanchette R.A."/>
            <person name="Cullen D."/>
        </authorList>
    </citation>
    <scope>NUCLEOTIDE SEQUENCE [LARGE SCALE GENOMIC DNA]</scope>
    <source>
        <strain evidence="2 3">11061_1 CR5-6</strain>
    </source>
</reference>